<dbReference type="PROSITE" id="PS51013">
    <property type="entry name" value="PANNEXIN"/>
    <property type="match status" value="1"/>
</dbReference>
<proteinExistence type="predicted"/>
<feature type="transmembrane region" description="Helical" evidence="9">
    <location>
        <begin position="194"/>
        <end position="216"/>
    </location>
</feature>
<keyword evidence="4 9" id="KW-0812">Transmembrane</keyword>
<dbReference type="RefSeq" id="YP_001031228.1">
    <property type="nucleotide sequence ID" value="NC_008950.1"/>
</dbReference>
<evidence type="ECO:0000256" key="9">
    <source>
        <dbReference type="SAM" id="Phobius"/>
    </source>
</evidence>
<feature type="transmembrane region" description="Helical" evidence="9">
    <location>
        <begin position="41"/>
        <end position="62"/>
    </location>
</feature>
<evidence type="ECO:0000256" key="8">
    <source>
        <dbReference type="ARBA" id="ARBA00023303"/>
    </source>
</evidence>
<dbReference type="GO" id="GO:0007602">
    <property type="term" value="P:phototransduction"/>
    <property type="evidence" value="ECO:0007669"/>
    <property type="project" value="TreeGrafter"/>
</dbReference>
<comment type="subcellular location">
    <subcellularLocation>
        <location evidence="1">Cell membrane</location>
        <topology evidence="1">Multi-pass membrane protein</topology>
    </subcellularLocation>
</comment>
<reference evidence="10 11" key="1">
    <citation type="journal article" date="2007" name="Virology">
        <title>Shared and species-specific features among ichnovirus genomes.</title>
        <authorList>
            <person name="Tanaka K."/>
            <person name="Lapointe R."/>
            <person name="Barney W.E."/>
            <person name="Makkay A.M."/>
            <person name="Stoltz D."/>
            <person name="Cusson M."/>
            <person name="Webb B.A."/>
        </authorList>
    </citation>
    <scope>NUCLEOTIDE SEQUENCE [LARGE SCALE GENOMIC DNA]</scope>
</reference>
<evidence type="ECO:0000313" key="11">
    <source>
        <dbReference type="Proteomes" id="UP000204242"/>
    </source>
</evidence>
<dbReference type="EMBL" id="AY563519">
    <property type="protein sequence ID" value="AAS79821.1"/>
    <property type="molecule type" value="Genomic_DNA"/>
</dbReference>
<dbReference type="PANTHER" id="PTHR11893">
    <property type="entry name" value="INNEXIN"/>
    <property type="match status" value="1"/>
</dbReference>
<dbReference type="Proteomes" id="UP000204242">
    <property type="component" value="Genome"/>
</dbReference>
<keyword evidence="7 9" id="KW-0472">Membrane</keyword>
<keyword evidence="6" id="KW-0406">Ion transport</keyword>
<evidence type="ECO:0000256" key="2">
    <source>
        <dbReference type="ARBA" id="ARBA00022448"/>
    </source>
</evidence>
<evidence type="ECO:0000256" key="3">
    <source>
        <dbReference type="ARBA" id="ARBA00022475"/>
    </source>
</evidence>
<keyword evidence="5 9" id="KW-1133">Transmembrane helix</keyword>
<evidence type="ECO:0000256" key="7">
    <source>
        <dbReference type="ARBA" id="ARBA00023136"/>
    </source>
</evidence>
<feature type="transmembrane region" description="Helical" evidence="9">
    <location>
        <begin position="122"/>
        <end position="144"/>
    </location>
</feature>
<evidence type="ECO:0000256" key="6">
    <source>
        <dbReference type="ARBA" id="ARBA00023065"/>
    </source>
</evidence>
<dbReference type="PRINTS" id="PR01262">
    <property type="entry name" value="INNEXIN"/>
</dbReference>
<protein>
    <submittedName>
        <fullName evidence="10">Innexin Vnx-d5.1</fullName>
    </submittedName>
</protein>
<organism evidence="10 11">
    <name type="scientific">Ichnoviriform fugitivi</name>
    <dbReference type="NCBI Taxonomy" id="265522"/>
    <lineage>
        <taxon>Viruses</taxon>
        <taxon>Viruses incertae sedis</taxon>
        <taxon>Polydnaviriformidae</taxon>
        <taxon>Ichnoviriform</taxon>
    </lineage>
</organism>
<evidence type="ECO:0000313" key="10">
    <source>
        <dbReference type="EMBL" id="AAS79821.1"/>
    </source>
</evidence>
<sequence>MGTNKRILVYFKLFAMVDTSSFLRGLLKVQSIATDENFNRLHYKITATILLFFSLLISWAHFSGDAVDCDFPGRSHRSLDTYCYAHSTFLVERFITGTEREYVPHPGVAAHVKDDKLKFYGYYGWVYIVLFLQALSFYIPHYMWKSWEGGKLKMLTVELTSPVLRKDCIKENTEPLIDYFCSTLHSHNSYAYKYFFCEMLNFINAVGQICFMNVFIGEDFVYYGIDIIMFNREQIVGMTDPMERLFPVMTKCTYQTFGPSGTLENLEGMCTLTQNALNARIYAFLWFWFYILAIISAFVVICRVVILISRSIRLYVFQTSSSLNSGGDIDVVFHKLRIGDWFLLHMLQQNINPLAYKQLICGIAQHCDDSGVLDA</sequence>
<dbReference type="GeneID" id="5076286"/>
<feature type="transmembrane region" description="Helical" evidence="9">
    <location>
        <begin position="287"/>
        <end position="308"/>
    </location>
</feature>
<dbReference type="GO" id="GO:0005886">
    <property type="term" value="C:plasma membrane"/>
    <property type="evidence" value="ECO:0007669"/>
    <property type="project" value="UniProtKB-SubCell"/>
</dbReference>
<dbReference type="InterPro" id="IPR000990">
    <property type="entry name" value="Innexin"/>
</dbReference>
<dbReference type="OrthoDB" id="30252at10239"/>
<dbReference type="GO" id="GO:0034220">
    <property type="term" value="P:monoatomic ion transmembrane transport"/>
    <property type="evidence" value="ECO:0007669"/>
    <property type="project" value="UniProtKB-KW"/>
</dbReference>
<dbReference type="GO" id="GO:0005243">
    <property type="term" value="F:gap junction channel activity"/>
    <property type="evidence" value="ECO:0007669"/>
    <property type="project" value="TreeGrafter"/>
</dbReference>
<keyword evidence="3" id="KW-1003">Cell membrane</keyword>
<evidence type="ECO:0000256" key="4">
    <source>
        <dbReference type="ARBA" id="ARBA00022692"/>
    </source>
</evidence>
<keyword evidence="8" id="KW-0407">Ion channel</keyword>
<dbReference type="Pfam" id="PF00876">
    <property type="entry name" value="Innexin"/>
    <property type="match status" value="1"/>
</dbReference>
<accession>Q6Q2K9</accession>
<dbReference type="KEGG" id="vg:5076286"/>
<evidence type="ECO:0000256" key="5">
    <source>
        <dbReference type="ARBA" id="ARBA00022989"/>
    </source>
</evidence>
<name>Q6Q2K9_9VIRU</name>
<keyword evidence="2" id="KW-0813">Transport</keyword>
<dbReference type="PANTHER" id="PTHR11893:SF41">
    <property type="entry name" value="INNEXIN INX2"/>
    <property type="match status" value="1"/>
</dbReference>
<evidence type="ECO:0000256" key="1">
    <source>
        <dbReference type="ARBA" id="ARBA00004651"/>
    </source>
</evidence>